<gene>
    <name evidence="10" type="ORF">GCK32_009539</name>
</gene>
<keyword evidence="7 8" id="KW-0472">Membrane</keyword>
<dbReference type="GO" id="GO:0043490">
    <property type="term" value="P:malate-aspartate shuttle"/>
    <property type="evidence" value="ECO:0007669"/>
    <property type="project" value="TreeGrafter"/>
</dbReference>
<dbReference type="GO" id="GO:0015183">
    <property type="term" value="F:L-aspartate transmembrane transporter activity"/>
    <property type="evidence" value="ECO:0007669"/>
    <property type="project" value="TreeGrafter"/>
</dbReference>
<evidence type="ECO:0000256" key="5">
    <source>
        <dbReference type="ARBA" id="ARBA00022989"/>
    </source>
</evidence>
<name>A0AAN8ILU2_TRICO</name>
<feature type="repeat" description="Solcar" evidence="8">
    <location>
        <begin position="49"/>
        <end position="133"/>
    </location>
</feature>
<evidence type="ECO:0000256" key="3">
    <source>
        <dbReference type="ARBA" id="ARBA00022692"/>
    </source>
</evidence>
<evidence type="ECO:0000256" key="7">
    <source>
        <dbReference type="ARBA" id="ARBA00023136"/>
    </source>
</evidence>
<dbReference type="Pfam" id="PF00153">
    <property type="entry name" value="Mito_carr"/>
    <property type="match status" value="2"/>
</dbReference>
<dbReference type="GO" id="GO:0005313">
    <property type="term" value="F:L-glutamate transmembrane transporter activity"/>
    <property type="evidence" value="ECO:0007669"/>
    <property type="project" value="TreeGrafter"/>
</dbReference>
<evidence type="ECO:0000256" key="8">
    <source>
        <dbReference type="PROSITE-ProRule" id="PRU00282"/>
    </source>
</evidence>
<dbReference type="InterPro" id="IPR023395">
    <property type="entry name" value="MCP_dom_sf"/>
</dbReference>
<proteinExistence type="inferred from homology"/>
<keyword evidence="9" id="KW-0813">Transport</keyword>
<dbReference type="InterPro" id="IPR051028">
    <property type="entry name" value="Mito_Solute_Carrier"/>
</dbReference>
<evidence type="ECO:0000256" key="6">
    <source>
        <dbReference type="ARBA" id="ARBA00023128"/>
    </source>
</evidence>
<organism evidence="10 11">
    <name type="scientific">Trichostrongylus colubriformis</name>
    <name type="common">Black scour worm</name>
    <dbReference type="NCBI Taxonomy" id="6319"/>
    <lineage>
        <taxon>Eukaryota</taxon>
        <taxon>Metazoa</taxon>
        <taxon>Ecdysozoa</taxon>
        <taxon>Nematoda</taxon>
        <taxon>Chromadorea</taxon>
        <taxon>Rhabditida</taxon>
        <taxon>Rhabditina</taxon>
        <taxon>Rhabditomorpha</taxon>
        <taxon>Strongyloidea</taxon>
        <taxon>Trichostrongylidae</taxon>
        <taxon>Trichostrongylus</taxon>
    </lineage>
</organism>
<evidence type="ECO:0000256" key="2">
    <source>
        <dbReference type="ARBA" id="ARBA00006375"/>
    </source>
</evidence>
<comment type="subcellular location">
    <subcellularLocation>
        <location evidence="1">Mitochondrion inner membrane</location>
        <topology evidence="1">Multi-pass membrane protein</topology>
    </subcellularLocation>
</comment>
<protein>
    <submittedName>
        <fullName evidence="10">Uncharacterized protein</fullName>
    </submittedName>
</protein>
<evidence type="ECO:0000313" key="11">
    <source>
        <dbReference type="Proteomes" id="UP001331761"/>
    </source>
</evidence>
<evidence type="ECO:0000256" key="4">
    <source>
        <dbReference type="ARBA" id="ARBA00022792"/>
    </source>
</evidence>
<keyword evidence="11" id="KW-1185">Reference proteome</keyword>
<dbReference type="Gene3D" id="1.50.40.10">
    <property type="entry name" value="Mitochondrial carrier domain"/>
    <property type="match status" value="1"/>
</dbReference>
<dbReference type="PANTHER" id="PTHR45678">
    <property type="entry name" value="MITOCHONDRIAL 2-OXODICARBOXYLATE CARRIER 1-RELATED"/>
    <property type="match status" value="1"/>
</dbReference>
<dbReference type="SUPFAM" id="SSF103506">
    <property type="entry name" value="Mitochondrial carrier"/>
    <property type="match status" value="1"/>
</dbReference>
<feature type="repeat" description="Solcar" evidence="8">
    <location>
        <begin position="1"/>
        <end position="37"/>
    </location>
</feature>
<dbReference type="AlphaFoldDB" id="A0AAN8ILU2"/>
<keyword evidence="5" id="KW-1133">Transmembrane helix</keyword>
<accession>A0AAN8ILU2</accession>
<evidence type="ECO:0000256" key="1">
    <source>
        <dbReference type="ARBA" id="ARBA00004448"/>
    </source>
</evidence>
<reference evidence="10 11" key="1">
    <citation type="submission" date="2019-10" db="EMBL/GenBank/DDBJ databases">
        <title>Assembly and Annotation for the nematode Trichostrongylus colubriformis.</title>
        <authorList>
            <person name="Martin J."/>
        </authorList>
    </citation>
    <scope>NUCLEOTIDE SEQUENCE [LARGE SCALE GENOMIC DNA]</scope>
    <source>
        <strain evidence="10">G859</strain>
        <tissue evidence="10">Whole worm</tissue>
    </source>
</reference>
<comment type="caution">
    <text evidence="10">The sequence shown here is derived from an EMBL/GenBank/DDBJ whole genome shotgun (WGS) entry which is preliminary data.</text>
</comment>
<evidence type="ECO:0000256" key="9">
    <source>
        <dbReference type="RuleBase" id="RU000488"/>
    </source>
</evidence>
<dbReference type="PANTHER" id="PTHR45678:SF9">
    <property type="entry name" value="CALCIUM-BINDING MITOCHONDRIAL CARRIER PROTEIN ARALAR1"/>
    <property type="match status" value="1"/>
</dbReference>
<dbReference type="EMBL" id="WIXE01013076">
    <property type="protein sequence ID" value="KAK5975408.1"/>
    <property type="molecule type" value="Genomic_DNA"/>
</dbReference>
<keyword evidence="4" id="KW-0999">Mitochondrion inner membrane</keyword>
<keyword evidence="3 8" id="KW-0812">Transmembrane</keyword>
<dbReference type="Proteomes" id="UP001331761">
    <property type="component" value="Unassembled WGS sequence"/>
</dbReference>
<comment type="similarity">
    <text evidence="2 9">Belongs to the mitochondrial carrier (TC 2.A.29) family.</text>
</comment>
<dbReference type="GO" id="GO:0005743">
    <property type="term" value="C:mitochondrial inner membrane"/>
    <property type="evidence" value="ECO:0007669"/>
    <property type="project" value="UniProtKB-SubCell"/>
</dbReference>
<keyword evidence="6" id="KW-0496">Mitochondrion</keyword>
<sequence>MRDLGFFGLYKGARACFLRDIPFSAIYFPVYAHAKLASADEDGINHPGSLFASAFIAGVPAAGLVTPADVIKTRLQVAARAGQTTYSGVIDCARKIMKEEGFKAFWKGTAARVCRSSPQFAVTLLTYEVLQRIFYVDFGGIRPTGSESATTKKIRDETSLNPDHVGGYRLAAATFSGIEHKFGLFLPRFERTAATQ</sequence>
<evidence type="ECO:0000313" key="10">
    <source>
        <dbReference type="EMBL" id="KAK5975408.1"/>
    </source>
</evidence>
<dbReference type="InterPro" id="IPR018108">
    <property type="entry name" value="MCP_transmembrane"/>
</dbReference>
<dbReference type="PROSITE" id="PS50920">
    <property type="entry name" value="SOLCAR"/>
    <property type="match status" value="2"/>
</dbReference>